<organism evidence="3 4">
    <name type="scientific">Brassica carinata</name>
    <name type="common">Ethiopian mustard</name>
    <name type="synonym">Abyssinian cabbage</name>
    <dbReference type="NCBI Taxonomy" id="52824"/>
    <lineage>
        <taxon>Eukaryota</taxon>
        <taxon>Viridiplantae</taxon>
        <taxon>Streptophyta</taxon>
        <taxon>Embryophyta</taxon>
        <taxon>Tracheophyta</taxon>
        <taxon>Spermatophyta</taxon>
        <taxon>Magnoliopsida</taxon>
        <taxon>eudicotyledons</taxon>
        <taxon>Gunneridae</taxon>
        <taxon>Pentapetalae</taxon>
        <taxon>rosids</taxon>
        <taxon>malvids</taxon>
        <taxon>Brassicales</taxon>
        <taxon>Brassicaceae</taxon>
        <taxon>Brassiceae</taxon>
        <taxon>Brassica</taxon>
    </lineage>
</organism>
<dbReference type="Proteomes" id="UP000886595">
    <property type="component" value="Unassembled WGS sequence"/>
</dbReference>
<dbReference type="InterPro" id="IPR013320">
    <property type="entry name" value="ConA-like_dom_sf"/>
</dbReference>
<keyword evidence="4" id="KW-1185">Reference proteome</keyword>
<sequence length="73" mass="8337">MGRHKDTQINVTLSSPEEDYYPKKPLLSLSQDLSPFFLEKMYAGFSASTGSVGAMHYMWIWFINGYITVPNLD</sequence>
<dbReference type="GO" id="GO:0030246">
    <property type="term" value="F:carbohydrate binding"/>
    <property type="evidence" value="ECO:0007669"/>
    <property type="project" value="UniProtKB-KW"/>
</dbReference>
<evidence type="ECO:0000313" key="4">
    <source>
        <dbReference type="Proteomes" id="UP000886595"/>
    </source>
</evidence>
<dbReference type="EMBL" id="JAAMPC010000006">
    <property type="protein sequence ID" value="KAG2309591.1"/>
    <property type="molecule type" value="Genomic_DNA"/>
</dbReference>
<dbReference type="Gene3D" id="2.60.120.200">
    <property type="match status" value="1"/>
</dbReference>
<reference evidence="3 4" key="1">
    <citation type="submission" date="2020-02" db="EMBL/GenBank/DDBJ databases">
        <authorList>
            <person name="Ma Q."/>
            <person name="Huang Y."/>
            <person name="Song X."/>
            <person name="Pei D."/>
        </authorList>
    </citation>
    <scope>NUCLEOTIDE SEQUENCE [LARGE SCALE GENOMIC DNA]</scope>
    <source>
        <strain evidence="3">Sxm20200214</strain>
        <tissue evidence="3">Leaf</tissue>
    </source>
</reference>
<keyword evidence="1" id="KW-0430">Lectin</keyword>
<comment type="caution">
    <text evidence="3">The sequence shown here is derived from an EMBL/GenBank/DDBJ whole genome shotgun (WGS) entry which is preliminary data.</text>
</comment>
<proteinExistence type="predicted"/>
<feature type="domain" description="Legume lectin" evidence="2">
    <location>
        <begin position="6"/>
        <end position="62"/>
    </location>
</feature>
<dbReference type="InterPro" id="IPR001220">
    <property type="entry name" value="Legume_lectin_dom"/>
</dbReference>
<evidence type="ECO:0000256" key="1">
    <source>
        <dbReference type="ARBA" id="ARBA00022734"/>
    </source>
</evidence>
<dbReference type="SUPFAM" id="SSF49899">
    <property type="entry name" value="Concanavalin A-like lectins/glucanases"/>
    <property type="match status" value="1"/>
</dbReference>
<protein>
    <recommendedName>
        <fullName evidence="2">Legume lectin domain-containing protein</fullName>
    </recommendedName>
</protein>
<accession>A0A8X7VE45</accession>
<name>A0A8X7VE45_BRACI</name>
<evidence type="ECO:0000259" key="2">
    <source>
        <dbReference type="Pfam" id="PF00139"/>
    </source>
</evidence>
<evidence type="ECO:0000313" key="3">
    <source>
        <dbReference type="EMBL" id="KAG2309591.1"/>
    </source>
</evidence>
<dbReference type="AlphaFoldDB" id="A0A8X7VE45"/>
<dbReference type="Pfam" id="PF00139">
    <property type="entry name" value="Lectin_legB"/>
    <property type="match status" value="1"/>
</dbReference>
<gene>
    <name evidence="3" type="ORF">Bca52824_029339</name>
</gene>